<dbReference type="InterPro" id="IPR044218">
    <property type="entry name" value="SWEETIE"/>
</dbReference>
<evidence type="ECO:0000256" key="1">
    <source>
        <dbReference type="ARBA" id="ARBA00008304"/>
    </source>
</evidence>
<dbReference type="PANTHER" id="PTHR46975">
    <property type="entry name" value="PROTEIN SWEETIE"/>
    <property type="match status" value="1"/>
</dbReference>
<keyword evidence="4" id="KW-1185">Reference proteome</keyword>
<dbReference type="InterPro" id="IPR016024">
    <property type="entry name" value="ARM-type_fold"/>
</dbReference>
<feature type="region of interest" description="Disordered" evidence="2">
    <location>
        <begin position="2082"/>
        <end position="2101"/>
    </location>
</feature>
<dbReference type="Pfam" id="PF20210">
    <property type="entry name" value="Laa1_Sip1_HTR5"/>
    <property type="match status" value="1"/>
</dbReference>
<gene>
    <name evidence="3" type="ORF">Adt_04937</name>
</gene>
<feature type="compositionally biased region" description="Basic and acidic residues" evidence="2">
    <location>
        <begin position="2250"/>
        <end position="2267"/>
    </location>
</feature>
<feature type="compositionally biased region" description="Basic and acidic residues" evidence="2">
    <location>
        <begin position="2089"/>
        <end position="2101"/>
    </location>
</feature>
<feature type="compositionally biased region" description="Polar residues" evidence="2">
    <location>
        <begin position="2038"/>
        <end position="2055"/>
    </location>
</feature>
<feature type="region of interest" description="Disordered" evidence="2">
    <location>
        <begin position="2168"/>
        <end position="2271"/>
    </location>
</feature>
<reference evidence="4" key="1">
    <citation type="submission" date="2024-07" db="EMBL/GenBank/DDBJ databases">
        <title>Two chromosome-level genome assemblies of Korean endemic species Abeliophyllum distichum and Forsythia ovata (Oleaceae).</title>
        <authorList>
            <person name="Jang H."/>
        </authorList>
    </citation>
    <scope>NUCLEOTIDE SEQUENCE [LARGE SCALE GENOMIC DNA]</scope>
</reference>
<dbReference type="SUPFAM" id="SSF48371">
    <property type="entry name" value="ARM repeat"/>
    <property type="match status" value="2"/>
</dbReference>
<sequence length="2380" mass="261597">MARNYVRDNVSLSRFGVLVAQLESIVASASHKPPDPLLCFDLLSDLVSAIDEEPKESILLWQRKCEDTLHSLLVLGARRPIRHLASVAMAKIILKGDAISIYSRASTLQGFLSDGKKSEPQRVAGAAQCLGELYRYFGRRITSGLLETTSIVAKLLKFNEDFVREEALHMLRNALEGSGGNAASSAYMEAFRVITRIGVGDKYFTVRIAAARCLKAFADVGGPGLGNGELENCSAYCVKALEDPVKSVRDAFSETLGALLALGMNPDAQVHPRGKGHVTRKKLEGGLQRHLALPFLKASGLRSKDLRIGVALSWVCFLQAMCLKYLRLDSELQECALQVMDMLRSDTSVDAQALACVLYVLRVGITDQMSEPTQRGFLVFLGKQLQSSDSTPSMWVAALRTLSYVLKTLGEVPLEFKEVLDDTVVAALSHNSPLVRHEAALTLRALAEVDPSSVGGLISYAVTMLSAARENVSFEKGSNLKRELDTLHGQAAVLAALVSISRKLPLGYPARLPTSILEVSKNLLIESSRNNIAAVVEKEAGWTLLSSLLASMSKEELEDQVFDILSLWASAFGGNPEHHINQAQDLTSNISVWSAAIDALTSFVKCFVSSDAVNKGILLQPVLLYLNRALSYISLLAGKEQTNIKPAMNVFIIRVLLTYEALSDPSSYKSDHVRIIQICTTPFREPSRFEESSCLRLLLEKRDAWLGPWTPGRDWFEDELRSFQGGKDGILTCVWENEPSSFPQPETISKMLVNQMLLCFGTMFASQDSGGMLSLLGMIEQCLKTGKKQAWHAASVSNICVGLLAGLKTLLAHRHEPLGMEILTAAQAIFQSILAEGDICASQRRASAEGLGLLARLGNDIFTARLMKLLLSDVGGVVDSYHAGSIALALGCIHCSAGGMALSSLVPTTVNSLSSLAKSSIASLRVWSLHGLLLTIEAAGLSYVSHVQATLGLGMDILLSEESAWVDLQQGVGRLINAIVAVLGPELVPGSIFFSRCKSVVAEIRSCQETATLIECVRFTQQLVLFAPQAVTVHSHVLTLLPTLSSRQPTLRHLALSTLRHLIEKDPVSMIHERIEETLFHMLDEETDTEIGNLARTTIVRLLYASCPSCPSHWLSICRNMILSTSLRRDDGASKHLENNSSSGLDGEKRLNFGDDDENMVSSSEGPPVQGYALDYSSVNFSRDKHLRYRTRVFAAECLNHLPGAVGENPAHFDLSLARQQPAKGSLSGDWLVLQLQELISLAYQISTIQFENMRPIGVSLLCTVMDKFAAIPDPELPDHLLLEQYQAQLVSAVRTALDSLSGPTLLEAGLLLATKIFTSGIISRDQVAVKRIFSLISRPLDDFNDLYFPSFAEWVSCKIKIRLLTAHASLKCYTYAFLRRQGDDISDEIIALLPLFSKNSSTLGIYWLALLKDYSYVRFRLYFRKNWKPFLDGIQSSVVLAKLQPCLEEAWPLILQALALDAVPANSNVNGSSTSYDRSKNISTSGYRMVELGSAEFRFLWGFSLLVLFQEQDMTLGERIIPASFTKSKFTSDIPVEDANSLSSRLFDILLAVFQFMSTERFFTAGYVTLDACKELLQVFSHSIFMEDTCYSFAISVLSQIVHNCPKDFLEVENFSYLASELCLTFLFKFFLSDVNSQCSSNWEKMISVPLDIAATLLERFEPQMQLKLLLPFLSIGYKCIGKSSTEWCFSRANDFVKSIISVLKRHGKSDLGADGIIHFQTISRACLNATASLTNDCIQRIHQLENKRSNSCKMLHTKLAFSVEQMFQFAMLAFEFEGPREDEESNPILFAVLHHGIQSARAVLTDSDRQIQAIGLQVVKVILQKGSSAEFNNFSIFFVGELVGDLFIIIQKILEKPIDREAVAIAGECLKILMLLQTLSKANEYRKELVNLLLVAVLMIISDGSLSQEANDLRSTAVKLVSQLAQIPSSAAYIKDILLAMPAIKRQQLQDLIRASVIQGQNPTPVTSSLPPLVIKLPSQAEENKEKNPSPLAAPKESDDIADEEEEEEDDDWDAFQSFPASKNEAVPNPERDSSVSDYSTTENDVKGQSTSLSFSKVEELAVEDRDMFEGEIAFHTASDSNNQIKECSDPGDDSHNIHQSDDCYQDSDMMLSSHDNQIVPDIPVDQAVEKHIDPFPNGGKTIEVVPVCDKDQSLSDDQHIGVAEVHSKPSDVHHDEDGVGSFDELQPSKFAAGDAELSGDHHLEDTDIPDHGNSPVLSNSQSVKGEGEIQVDEPETDDQTRLAEVINDEKVTSDIKDSDSDSHGKTNNTHVESCLLKLDDHVGDVNGDMHSFVQCIRHAGVGSGSVSDEVNSDSWMSCGKSYTKIFLVSYLVGYREAGGRAGKWAGLGQPSPARQSRATRETGLGWPNPVLYGLETC</sequence>
<accession>A0ABD1V2Q8</accession>
<feature type="compositionally biased region" description="Basic and acidic residues" evidence="2">
    <location>
        <begin position="2201"/>
        <end position="2213"/>
    </location>
</feature>
<dbReference type="InterPro" id="IPR046837">
    <property type="entry name" value="Laa1/Sip1/HEATR5-like_HEAT"/>
</dbReference>
<feature type="region of interest" description="Disordered" evidence="2">
    <location>
        <begin position="1132"/>
        <end position="1165"/>
    </location>
</feature>
<evidence type="ECO:0000313" key="3">
    <source>
        <dbReference type="EMBL" id="KAL2531586.1"/>
    </source>
</evidence>
<dbReference type="Proteomes" id="UP001604336">
    <property type="component" value="Unassembled WGS sequence"/>
</dbReference>
<dbReference type="EMBL" id="JBFOLK010000002">
    <property type="protein sequence ID" value="KAL2531586.1"/>
    <property type="molecule type" value="Genomic_DNA"/>
</dbReference>
<comment type="caution">
    <text evidence="3">The sequence shown here is derived from an EMBL/GenBank/DDBJ whole genome shotgun (WGS) entry which is preliminary data.</text>
</comment>
<comment type="similarity">
    <text evidence="1">Belongs to the HEATR5 family.</text>
</comment>
<name>A0ABD1V2Q8_9LAMI</name>
<protein>
    <submittedName>
        <fullName evidence="3">HEAT repeat-containing protein</fullName>
    </submittedName>
</protein>
<feature type="compositionally biased region" description="Acidic residues" evidence="2">
    <location>
        <begin position="2002"/>
        <end position="2016"/>
    </location>
</feature>
<feature type="region of interest" description="Disordered" evidence="2">
    <location>
        <begin position="1982"/>
        <end position="2055"/>
    </location>
</feature>
<evidence type="ECO:0000256" key="2">
    <source>
        <dbReference type="SAM" id="MobiDB-lite"/>
    </source>
</evidence>
<feature type="compositionally biased region" description="Basic and acidic residues" evidence="2">
    <location>
        <begin position="2168"/>
        <end position="2180"/>
    </location>
</feature>
<dbReference type="InterPro" id="IPR011989">
    <property type="entry name" value="ARM-like"/>
</dbReference>
<evidence type="ECO:0000313" key="4">
    <source>
        <dbReference type="Proteomes" id="UP001604336"/>
    </source>
</evidence>
<organism evidence="3 4">
    <name type="scientific">Abeliophyllum distichum</name>
    <dbReference type="NCBI Taxonomy" id="126358"/>
    <lineage>
        <taxon>Eukaryota</taxon>
        <taxon>Viridiplantae</taxon>
        <taxon>Streptophyta</taxon>
        <taxon>Embryophyta</taxon>
        <taxon>Tracheophyta</taxon>
        <taxon>Spermatophyta</taxon>
        <taxon>Magnoliopsida</taxon>
        <taxon>eudicotyledons</taxon>
        <taxon>Gunneridae</taxon>
        <taxon>Pentapetalae</taxon>
        <taxon>asterids</taxon>
        <taxon>lamiids</taxon>
        <taxon>Lamiales</taxon>
        <taxon>Oleaceae</taxon>
        <taxon>Forsythieae</taxon>
        <taxon>Abeliophyllum</taxon>
    </lineage>
</organism>
<proteinExistence type="inferred from homology"/>
<dbReference type="Gene3D" id="1.25.10.10">
    <property type="entry name" value="Leucine-rich Repeat Variant"/>
    <property type="match status" value="1"/>
</dbReference>
<dbReference type="PANTHER" id="PTHR46975:SF2">
    <property type="entry name" value="PROTEIN SWEETIE"/>
    <property type="match status" value="1"/>
</dbReference>